<protein>
    <submittedName>
        <fullName evidence="2">Uncharacterized protein</fullName>
    </submittedName>
</protein>
<reference evidence="3" key="1">
    <citation type="journal article" date="2019" name="Int. J. Syst. Evol. Microbiol.">
        <title>The Global Catalogue of Microorganisms (GCM) 10K type strain sequencing project: providing services to taxonomists for standard genome sequencing and annotation.</title>
        <authorList>
            <consortium name="The Broad Institute Genomics Platform"/>
            <consortium name="The Broad Institute Genome Sequencing Center for Infectious Disease"/>
            <person name="Wu L."/>
            <person name="Ma J."/>
        </authorList>
    </citation>
    <scope>NUCLEOTIDE SEQUENCE [LARGE SCALE GENOMIC DNA]</scope>
    <source>
        <strain evidence="3">JCM 4738</strain>
    </source>
</reference>
<feature type="region of interest" description="Disordered" evidence="1">
    <location>
        <begin position="20"/>
        <end position="43"/>
    </location>
</feature>
<evidence type="ECO:0000256" key="1">
    <source>
        <dbReference type="SAM" id="MobiDB-lite"/>
    </source>
</evidence>
<evidence type="ECO:0000313" key="3">
    <source>
        <dbReference type="Proteomes" id="UP000642673"/>
    </source>
</evidence>
<sequence>MEDGATANTLAAGGRTTAATAAGVIAAPDPAPRPAFGTTRVNA</sequence>
<dbReference type="EMBL" id="BMVP01000011">
    <property type="protein sequence ID" value="GHB72665.1"/>
    <property type="molecule type" value="Genomic_DNA"/>
</dbReference>
<organism evidence="2 3">
    <name type="scientific">Streptomyces cirratus</name>
    <dbReference type="NCBI Taxonomy" id="68187"/>
    <lineage>
        <taxon>Bacteria</taxon>
        <taxon>Bacillati</taxon>
        <taxon>Actinomycetota</taxon>
        <taxon>Actinomycetes</taxon>
        <taxon>Kitasatosporales</taxon>
        <taxon>Streptomycetaceae</taxon>
        <taxon>Streptomyces</taxon>
    </lineage>
</organism>
<gene>
    <name evidence="2" type="ORF">GCM10010347_48730</name>
</gene>
<evidence type="ECO:0000313" key="2">
    <source>
        <dbReference type="EMBL" id="GHB72665.1"/>
    </source>
</evidence>
<keyword evidence="3" id="KW-1185">Reference proteome</keyword>
<proteinExistence type="predicted"/>
<dbReference type="RefSeq" id="WP_268250202.1">
    <property type="nucleotide sequence ID" value="NZ_BMVP01000011.1"/>
</dbReference>
<comment type="caution">
    <text evidence="2">The sequence shown here is derived from an EMBL/GenBank/DDBJ whole genome shotgun (WGS) entry which is preliminary data.</text>
</comment>
<dbReference type="Proteomes" id="UP000642673">
    <property type="component" value="Unassembled WGS sequence"/>
</dbReference>
<name>A0ABQ3F2K7_9ACTN</name>
<accession>A0ABQ3F2K7</accession>